<keyword evidence="1" id="KW-0812">Transmembrane</keyword>
<keyword evidence="1" id="KW-0472">Membrane</keyword>
<dbReference type="Proteomes" id="UP000001822">
    <property type="component" value="Chromosome"/>
</dbReference>
<evidence type="ECO:0000313" key="2">
    <source>
        <dbReference type="EMBL" id="ABG60799.1"/>
    </source>
</evidence>
<reference evidence="2 3" key="1">
    <citation type="journal article" date="2007" name="Appl. Environ. Microbiol.">
        <title>Genome sequence of the cellulolytic gliding bacterium Cytophaga hutchinsonii.</title>
        <authorList>
            <person name="Xie G."/>
            <person name="Bruce D.C."/>
            <person name="Challacombe J.F."/>
            <person name="Chertkov O."/>
            <person name="Detter J.C."/>
            <person name="Gilna P."/>
            <person name="Han C.S."/>
            <person name="Lucas S."/>
            <person name="Misra M."/>
            <person name="Myers G.L."/>
            <person name="Richardson P."/>
            <person name="Tapia R."/>
            <person name="Thayer N."/>
            <person name="Thompson L.S."/>
            <person name="Brettin T.S."/>
            <person name="Henrissat B."/>
            <person name="Wilson D.B."/>
            <person name="McBride M.J."/>
        </authorList>
    </citation>
    <scope>NUCLEOTIDE SEQUENCE [LARGE SCALE GENOMIC DNA]</scope>
    <source>
        <strain evidence="3">ATCC 33406 / DSM 1761 / CIP 103989 / NBRC 15051 / NCIMB 9469 / D465</strain>
    </source>
</reference>
<organism evidence="2 3">
    <name type="scientific">Cytophaga hutchinsonii (strain ATCC 33406 / DSM 1761 / CIP 103989 / NBRC 15051 / NCIMB 9469 / D465)</name>
    <dbReference type="NCBI Taxonomy" id="269798"/>
    <lineage>
        <taxon>Bacteria</taxon>
        <taxon>Pseudomonadati</taxon>
        <taxon>Bacteroidota</taxon>
        <taxon>Cytophagia</taxon>
        <taxon>Cytophagales</taxon>
        <taxon>Cytophagaceae</taxon>
        <taxon>Cytophaga</taxon>
    </lineage>
</organism>
<evidence type="ECO:0000313" key="3">
    <source>
        <dbReference type="Proteomes" id="UP000001822"/>
    </source>
</evidence>
<name>A0A6N4SWL9_CYTH3</name>
<keyword evidence="1" id="KW-1133">Transmembrane helix</keyword>
<accession>A0A6N4SWL9</accession>
<dbReference type="KEGG" id="chu:CHU_3566"/>
<evidence type="ECO:0000256" key="1">
    <source>
        <dbReference type="SAM" id="Phobius"/>
    </source>
</evidence>
<feature type="transmembrane region" description="Helical" evidence="1">
    <location>
        <begin position="152"/>
        <end position="176"/>
    </location>
</feature>
<dbReference type="AlphaFoldDB" id="A0A6N4SWL9"/>
<sequence length="177" mass="19939">MYNLLPDCSLYWLDNQINAYPYEAGKHFAIHTKLFIQKNMKRSTVTTYYRSNKKPIHTAAGSFAVCFIIGAWFLFWIAAWGGQNYFEKLDQSSRSELSLLLLKIFGFLTAGMLFIFVANSVLGSFISSVKSKLFGLWAAKNPVENTSTPFSVVQGCVSILIGAHAAYLVLLPVIYWK</sequence>
<gene>
    <name evidence="2" type="ordered locus">CHU_3566</name>
</gene>
<feature type="transmembrane region" description="Helical" evidence="1">
    <location>
        <begin position="100"/>
        <end position="126"/>
    </location>
</feature>
<proteinExistence type="predicted"/>
<feature type="transmembrane region" description="Helical" evidence="1">
    <location>
        <begin position="56"/>
        <end position="79"/>
    </location>
</feature>
<protein>
    <submittedName>
        <fullName evidence="2">Uncharacterized protein</fullName>
    </submittedName>
</protein>
<dbReference type="EMBL" id="CP000383">
    <property type="protein sequence ID" value="ABG60799.1"/>
    <property type="molecule type" value="Genomic_DNA"/>
</dbReference>
<keyword evidence="3" id="KW-1185">Reference proteome</keyword>